<proteinExistence type="predicted"/>
<protein>
    <submittedName>
        <fullName evidence="1">DUF2878 family protein</fullName>
    </submittedName>
</protein>
<dbReference type="STRING" id="43658.AT705_02485"/>
<accession>A0A5S3UWP2</accession>
<name>A0A5S3UWP2_9GAMM</name>
<dbReference type="Proteomes" id="UP000305729">
    <property type="component" value="Chromosome 1"/>
</dbReference>
<dbReference type="EMBL" id="CP045429">
    <property type="protein sequence ID" value="QPB83234.1"/>
    <property type="molecule type" value="Genomic_DNA"/>
</dbReference>
<evidence type="ECO:0000313" key="2">
    <source>
        <dbReference type="Proteomes" id="UP000305729"/>
    </source>
</evidence>
<gene>
    <name evidence="1" type="ORF">CWC22_009620</name>
</gene>
<evidence type="ECO:0000313" key="1">
    <source>
        <dbReference type="EMBL" id="QPB83234.1"/>
    </source>
</evidence>
<sequence>MMRNFWLINLIIFQSVWWLCALFTDQAVPLVGLLFLLHFALSPSRKADARSLLVLPLGLIVDQSLSLLGVISFADGYQLLPLWLALLWGHFTLTLNHSLSWMSRYHFGIQGALGAVFGALSYIGGIKLGALNSALSLPNVFLIFAVVWAVILPLVVHLNGRMGQRLGVQHV</sequence>
<reference evidence="1 2" key="1">
    <citation type="submission" date="2019-10" db="EMBL/GenBank/DDBJ databases">
        <title>Pseudoalteromonas rubra S4059.</title>
        <authorList>
            <person name="Paulsen S."/>
            <person name="Wang X."/>
        </authorList>
    </citation>
    <scope>NUCLEOTIDE SEQUENCE [LARGE SCALE GENOMIC DNA]</scope>
    <source>
        <strain evidence="1 2">S4059</strain>
    </source>
</reference>
<dbReference type="InterPro" id="IPR021306">
    <property type="entry name" value="DUF2878"/>
</dbReference>
<dbReference type="AlphaFoldDB" id="A0A5S3UWP2"/>
<organism evidence="1 2">
    <name type="scientific">Pseudoalteromonas rubra</name>
    <dbReference type="NCBI Taxonomy" id="43658"/>
    <lineage>
        <taxon>Bacteria</taxon>
        <taxon>Pseudomonadati</taxon>
        <taxon>Pseudomonadota</taxon>
        <taxon>Gammaproteobacteria</taxon>
        <taxon>Alteromonadales</taxon>
        <taxon>Pseudoalteromonadaceae</taxon>
        <taxon>Pseudoalteromonas</taxon>
    </lineage>
</organism>
<dbReference type="Pfam" id="PF11086">
    <property type="entry name" value="DUF2878"/>
    <property type="match status" value="1"/>
</dbReference>